<feature type="region of interest" description="Disordered" evidence="1">
    <location>
        <begin position="65"/>
        <end position="88"/>
    </location>
</feature>
<name>A0A9P5YBI8_9AGAR</name>
<protein>
    <submittedName>
        <fullName evidence="2">Uncharacterized protein</fullName>
    </submittedName>
</protein>
<evidence type="ECO:0000256" key="1">
    <source>
        <dbReference type="SAM" id="MobiDB-lite"/>
    </source>
</evidence>
<accession>A0A9P5YBI8</accession>
<reference evidence="2" key="1">
    <citation type="submission" date="2020-11" db="EMBL/GenBank/DDBJ databases">
        <authorList>
            <consortium name="DOE Joint Genome Institute"/>
            <person name="Ahrendt S."/>
            <person name="Riley R."/>
            <person name="Andreopoulos W."/>
            <person name="Labutti K."/>
            <person name="Pangilinan J."/>
            <person name="Ruiz-Duenas F.J."/>
            <person name="Barrasa J.M."/>
            <person name="Sanchez-Garcia M."/>
            <person name="Camarero S."/>
            <person name="Miyauchi S."/>
            <person name="Serrano A."/>
            <person name="Linde D."/>
            <person name="Babiker R."/>
            <person name="Drula E."/>
            <person name="Ayuso-Fernandez I."/>
            <person name="Pacheco R."/>
            <person name="Padilla G."/>
            <person name="Ferreira P."/>
            <person name="Barriuso J."/>
            <person name="Kellner H."/>
            <person name="Castanera R."/>
            <person name="Alfaro M."/>
            <person name="Ramirez L."/>
            <person name="Pisabarro A.G."/>
            <person name="Kuo A."/>
            <person name="Tritt A."/>
            <person name="Lipzen A."/>
            <person name="He G."/>
            <person name="Yan M."/>
            <person name="Ng V."/>
            <person name="Cullen D."/>
            <person name="Martin F."/>
            <person name="Rosso M.-N."/>
            <person name="Henrissat B."/>
            <person name="Hibbett D."/>
            <person name="Martinez A.T."/>
            <person name="Grigoriev I.V."/>
        </authorList>
    </citation>
    <scope>NUCLEOTIDE SEQUENCE</scope>
    <source>
        <strain evidence="2">CBS 247.69</strain>
    </source>
</reference>
<evidence type="ECO:0000313" key="2">
    <source>
        <dbReference type="EMBL" id="KAF9464660.1"/>
    </source>
</evidence>
<feature type="compositionally biased region" description="Basic and acidic residues" evidence="1">
    <location>
        <begin position="126"/>
        <end position="139"/>
    </location>
</feature>
<dbReference type="EMBL" id="MU150252">
    <property type="protein sequence ID" value="KAF9464660.1"/>
    <property type="molecule type" value="Genomic_DNA"/>
</dbReference>
<sequence length="151" mass="17218">MKVYHLAKAKDPTDLPSWLFDEGVRRRSIPTFANDNNKDIYQTRQESSNHLPKLRGLRDVYDAAASTPSIPTSRSIQGRNRIHDIGEPSKAANRLKLIREAKRSALTANAAPRLLSDNMDEYQPVARDHDDKRKIDRRVPRLGLPPGPRRM</sequence>
<feature type="region of interest" description="Disordered" evidence="1">
    <location>
        <begin position="126"/>
        <end position="151"/>
    </location>
</feature>
<gene>
    <name evidence="2" type="ORF">BDZ94DRAFT_1255620</name>
</gene>
<proteinExistence type="predicted"/>
<dbReference type="Proteomes" id="UP000807353">
    <property type="component" value="Unassembled WGS sequence"/>
</dbReference>
<evidence type="ECO:0000313" key="3">
    <source>
        <dbReference type="Proteomes" id="UP000807353"/>
    </source>
</evidence>
<comment type="caution">
    <text evidence="2">The sequence shown here is derived from an EMBL/GenBank/DDBJ whole genome shotgun (WGS) entry which is preliminary data.</text>
</comment>
<feature type="compositionally biased region" description="Polar residues" evidence="1">
    <location>
        <begin position="66"/>
        <end position="78"/>
    </location>
</feature>
<dbReference type="OrthoDB" id="2683368at2759"/>
<organism evidence="2 3">
    <name type="scientific">Collybia nuda</name>
    <dbReference type="NCBI Taxonomy" id="64659"/>
    <lineage>
        <taxon>Eukaryota</taxon>
        <taxon>Fungi</taxon>
        <taxon>Dikarya</taxon>
        <taxon>Basidiomycota</taxon>
        <taxon>Agaricomycotina</taxon>
        <taxon>Agaricomycetes</taxon>
        <taxon>Agaricomycetidae</taxon>
        <taxon>Agaricales</taxon>
        <taxon>Tricholomatineae</taxon>
        <taxon>Clitocybaceae</taxon>
        <taxon>Collybia</taxon>
    </lineage>
</organism>
<keyword evidence="3" id="KW-1185">Reference proteome</keyword>
<dbReference type="AlphaFoldDB" id="A0A9P5YBI8"/>